<dbReference type="EMBL" id="CACTIH010009461">
    <property type="protein sequence ID" value="CAA3031541.1"/>
    <property type="molecule type" value="Genomic_DNA"/>
</dbReference>
<evidence type="ECO:0000313" key="2">
    <source>
        <dbReference type="Proteomes" id="UP000594638"/>
    </source>
</evidence>
<proteinExistence type="predicted"/>
<comment type="caution">
    <text evidence="1">The sequence shown here is derived from an EMBL/GenBank/DDBJ whole genome shotgun (WGS) entry which is preliminary data.</text>
</comment>
<sequence>MVDWSREMRFKLQGFGNGCDLNEIRLIESRFRVGSVNGSWAAGKWAFLINQALPKKESFGPAGDQKFTNGAPSLDEVRLADNGGVNHRHDYIDRVVDRVLDDGEGFNGQRTTIGYGKGKEIIVKDGDSDCCINVEIESNIHLFTPFNNCGLGLIQMKNMTIR</sequence>
<dbReference type="Gramene" id="OE9A029924T1">
    <property type="protein sequence ID" value="OE9A029924C1"/>
    <property type="gene ID" value="OE9A029924"/>
</dbReference>
<protein>
    <submittedName>
        <fullName evidence="1">Uncharacterized protein</fullName>
    </submittedName>
</protein>
<name>A0A8S0VMI7_OLEEU</name>
<gene>
    <name evidence="1" type="ORF">OLEA9_A029924</name>
</gene>
<accession>A0A8S0VMI7</accession>
<keyword evidence="2" id="KW-1185">Reference proteome</keyword>
<organism evidence="1 2">
    <name type="scientific">Olea europaea subsp. europaea</name>
    <dbReference type="NCBI Taxonomy" id="158383"/>
    <lineage>
        <taxon>Eukaryota</taxon>
        <taxon>Viridiplantae</taxon>
        <taxon>Streptophyta</taxon>
        <taxon>Embryophyta</taxon>
        <taxon>Tracheophyta</taxon>
        <taxon>Spermatophyta</taxon>
        <taxon>Magnoliopsida</taxon>
        <taxon>eudicotyledons</taxon>
        <taxon>Gunneridae</taxon>
        <taxon>Pentapetalae</taxon>
        <taxon>asterids</taxon>
        <taxon>lamiids</taxon>
        <taxon>Lamiales</taxon>
        <taxon>Oleaceae</taxon>
        <taxon>Oleeae</taxon>
        <taxon>Olea</taxon>
    </lineage>
</organism>
<dbReference type="Proteomes" id="UP000594638">
    <property type="component" value="Unassembled WGS sequence"/>
</dbReference>
<dbReference type="AlphaFoldDB" id="A0A8S0VMI7"/>
<reference evidence="1 2" key="1">
    <citation type="submission" date="2019-12" db="EMBL/GenBank/DDBJ databases">
        <authorList>
            <person name="Alioto T."/>
            <person name="Alioto T."/>
            <person name="Gomez Garrido J."/>
        </authorList>
    </citation>
    <scope>NUCLEOTIDE SEQUENCE [LARGE SCALE GENOMIC DNA]</scope>
</reference>
<evidence type="ECO:0000313" key="1">
    <source>
        <dbReference type="EMBL" id="CAA3031541.1"/>
    </source>
</evidence>